<evidence type="ECO:0000256" key="1">
    <source>
        <dbReference type="SAM" id="MobiDB-lite"/>
    </source>
</evidence>
<accession>A0AB39V018</accession>
<name>A0AB39V018_9GAMM</name>
<evidence type="ECO:0000256" key="2">
    <source>
        <dbReference type="SAM" id="SignalP"/>
    </source>
</evidence>
<proteinExistence type="predicted"/>
<dbReference type="AlphaFoldDB" id="A0AB39V018"/>
<reference evidence="3" key="1">
    <citation type="submission" date="2024-05" db="EMBL/GenBank/DDBJ databases">
        <title>Genome sequencing of novel strain.</title>
        <authorList>
            <person name="Ganbat D."/>
            <person name="Ganbat S."/>
            <person name="Lee S.-J."/>
        </authorList>
    </citation>
    <scope>NUCLEOTIDE SEQUENCE</scope>
    <source>
        <strain evidence="3">SMD15-11</strain>
    </source>
</reference>
<organism evidence="3">
    <name type="scientific">Thermohahella caldifontis</name>
    <dbReference type="NCBI Taxonomy" id="3142973"/>
    <lineage>
        <taxon>Bacteria</taxon>
        <taxon>Pseudomonadati</taxon>
        <taxon>Pseudomonadota</taxon>
        <taxon>Gammaproteobacteria</taxon>
        <taxon>Oceanospirillales</taxon>
        <taxon>Hahellaceae</taxon>
        <taxon>Thermohahella</taxon>
    </lineage>
</organism>
<dbReference type="KEGG" id="tcd:AAIA72_06140"/>
<keyword evidence="2" id="KW-0732">Signal</keyword>
<feature type="chain" id="PRO_5044307350" description="DUF3187 family protein" evidence="2">
    <location>
        <begin position="23"/>
        <end position="341"/>
    </location>
</feature>
<dbReference type="RefSeq" id="WP_369602531.1">
    <property type="nucleotide sequence ID" value="NZ_CP154858.1"/>
</dbReference>
<dbReference type="EMBL" id="CP154858">
    <property type="protein sequence ID" value="XDT73545.1"/>
    <property type="molecule type" value="Genomic_DNA"/>
</dbReference>
<feature type="region of interest" description="Disordered" evidence="1">
    <location>
        <begin position="140"/>
        <end position="162"/>
    </location>
</feature>
<feature type="signal peptide" evidence="2">
    <location>
        <begin position="1"/>
        <end position="22"/>
    </location>
</feature>
<gene>
    <name evidence="3" type="ORF">AAIA72_06140</name>
</gene>
<evidence type="ECO:0000313" key="3">
    <source>
        <dbReference type="EMBL" id="XDT73545.1"/>
    </source>
</evidence>
<feature type="compositionally biased region" description="Basic and acidic residues" evidence="1">
    <location>
        <begin position="146"/>
        <end position="162"/>
    </location>
</feature>
<sequence length="341" mass="39904">MSARSCLILIVCFRLLIMPAWGAPQENAPEQASTPETQSQPEAPRADKPTSWSTRSLDWLINQRNNWSHRLVATGRSIDGFLANRDSKDAPNHSHLKLSWTSVWKKSEVIENTPKARFKLDLPLTNERFRLVIENEPTDETAASTKLRDSNLTDKERPGTRTEGRLSFGELIHHWKWRGELGVKAEFPPDPFVRIKAARKWNWPHDGGETHFQSTLFYTHIEHLGFKNALTMDKPLKERWLGRSYTDASWDDDDHSWTFVQSFSAFFTWDERRLIENRVAWIGENKPSLRSTDYLYQFRYRQKLYQDWLFLQVVPEALWSRDKNWDLSPSLSVGLELVFSE</sequence>
<protein>
    <recommendedName>
        <fullName evidence="4">DUF3187 family protein</fullName>
    </recommendedName>
</protein>
<evidence type="ECO:0008006" key="4">
    <source>
        <dbReference type="Google" id="ProtNLM"/>
    </source>
</evidence>
<feature type="region of interest" description="Disordered" evidence="1">
    <location>
        <begin position="26"/>
        <end position="51"/>
    </location>
</feature>
<feature type="compositionally biased region" description="Polar residues" evidence="1">
    <location>
        <begin position="28"/>
        <end position="41"/>
    </location>
</feature>